<dbReference type="RefSeq" id="WP_090259008.1">
    <property type="nucleotide sequence ID" value="NZ_FOIR01000002.1"/>
</dbReference>
<evidence type="ECO:0000313" key="2">
    <source>
        <dbReference type="EMBL" id="SEW30003.1"/>
    </source>
</evidence>
<dbReference type="SUPFAM" id="SSF159888">
    <property type="entry name" value="YdhG-like"/>
    <property type="match status" value="1"/>
</dbReference>
<dbReference type="STRING" id="1267423.SAMN05216290_2610"/>
<name>A0A1I0QS19_9BACT</name>
<organism evidence="2 3">
    <name type="scientific">Roseivirga pacifica</name>
    <dbReference type="NCBI Taxonomy" id="1267423"/>
    <lineage>
        <taxon>Bacteria</taxon>
        <taxon>Pseudomonadati</taxon>
        <taxon>Bacteroidota</taxon>
        <taxon>Cytophagia</taxon>
        <taxon>Cytophagales</taxon>
        <taxon>Roseivirgaceae</taxon>
        <taxon>Roseivirga</taxon>
    </lineage>
</organism>
<proteinExistence type="predicted"/>
<dbReference type="AlphaFoldDB" id="A0A1I0QS19"/>
<accession>A0A1I0QS19</accession>
<dbReference type="OrthoDB" id="115213at2"/>
<reference evidence="3" key="1">
    <citation type="submission" date="2016-10" db="EMBL/GenBank/DDBJ databases">
        <authorList>
            <person name="Varghese N."/>
            <person name="Submissions S."/>
        </authorList>
    </citation>
    <scope>NUCLEOTIDE SEQUENCE [LARGE SCALE GENOMIC DNA]</scope>
    <source>
        <strain evidence="3">CGMCC 1.12402</strain>
    </source>
</reference>
<dbReference type="GeneID" id="99987304"/>
<protein>
    <submittedName>
        <fullName evidence="2">Uncharacterized conserved protein YdhG, YjbR/CyaY-like superfamily, DUF1801 family</fullName>
    </submittedName>
</protein>
<gene>
    <name evidence="2" type="ORF">SAMN05216290_2610</name>
</gene>
<evidence type="ECO:0000313" key="3">
    <source>
        <dbReference type="Proteomes" id="UP000199437"/>
    </source>
</evidence>
<keyword evidence="3" id="KW-1185">Reference proteome</keyword>
<dbReference type="InterPro" id="IPR014922">
    <property type="entry name" value="YdhG-like"/>
</dbReference>
<feature type="domain" description="YdhG-like" evidence="1">
    <location>
        <begin position="21"/>
        <end position="112"/>
    </location>
</feature>
<dbReference type="Gene3D" id="3.90.1150.200">
    <property type="match status" value="1"/>
</dbReference>
<dbReference type="EMBL" id="FOIR01000002">
    <property type="protein sequence ID" value="SEW30003.1"/>
    <property type="molecule type" value="Genomic_DNA"/>
</dbReference>
<dbReference type="Proteomes" id="UP000199437">
    <property type="component" value="Unassembled WGS sequence"/>
</dbReference>
<evidence type="ECO:0000259" key="1">
    <source>
        <dbReference type="Pfam" id="PF08818"/>
    </source>
</evidence>
<sequence>MQTNNATNFDEYIVAFPAEVQKKLIELRTAIREEAPKAEETISYMIPTFKYNGALVHFAAYKKHIGFYPAPSGIAVYEEELKPYKYAKGSVQFPLNKPLPIELIKRIVRFRVKENEAKSN</sequence>
<dbReference type="Pfam" id="PF08818">
    <property type="entry name" value="DUF1801"/>
    <property type="match status" value="1"/>
</dbReference>